<protein>
    <recommendedName>
        <fullName evidence="4">Secreted protein</fullName>
    </recommendedName>
</protein>
<accession>A0A1B1K7Y0</accession>
<feature type="chain" id="PRO_5008525354" description="Secreted protein" evidence="1">
    <location>
        <begin position="36"/>
        <end position="142"/>
    </location>
</feature>
<evidence type="ECO:0000256" key="1">
    <source>
        <dbReference type="SAM" id="SignalP"/>
    </source>
</evidence>
<dbReference type="Proteomes" id="UP000186108">
    <property type="component" value="Chromosome"/>
</dbReference>
<reference evidence="2 3" key="1">
    <citation type="submission" date="2014-07" db="EMBL/GenBank/DDBJ databases">
        <authorList>
            <person name="Zhang J.E."/>
            <person name="Yang H."/>
            <person name="Guo J."/>
            <person name="Deng Z."/>
            <person name="Luo H."/>
            <person name="Luo M."/>
            <person name="Zhao B."/>
        </authorList>
    </citation>
    <scope>NUCLEOTIDE SEQUENCE [LARGE SCALE GENOMIC DNA]</scope>
    <source>
        <strain evidence="2 3">1CP</strain>
    </source>
</reference>
<evidence type="ECO:0000313" key="3">
    <source>
        <dbReference type="Proteomes" id="UP000186108"/>
    </source>
</evidence>
<dbReference type="EMBL" id="CP009111">
    <property type="protein sequence ID" value="ANS28679.1"/>
    <property type="molecule type" value="Genomic_DNA"/>
</dbReference>
<evidence type="ECO:0000313" key="2">
    <source>
        <dbReference type="EMBL" id="ANS28679.1"/>
    </source>
</evidence>
<evidence type="ECO:0008006" key="4">
    <source>
        <dbReference type="Google" id="ProtNLM"/>
    </source>
</evidence>
<dbReference type="RefSeq" id="WP_231137622.1">
    <property type="nucleotide sequence ID" value="NZ_CP009111.1"/>
</dbReference>
<proteinExistence type="predicted"/>
<sequence length="142" mass="14210">MRRRWFTPRRCGATLAAALTIPGVLLLSGAPTAAAAPIDTVLPGPVVGLTGPVVSGHVMVRTDTDSPGITRFLGTGGRCACVVHWRNVSTGASGSADLRSGPGNSRAMVFTGPGVLVATVTAVGVAGAPITLLPGVGAWTVR</sequence>
<organism evidence="2 3">
    <name type="scientific">Rhodococcus opacus</name>
    <name type="common">Nocardia opaca</name>
    <dbReference type="NCBI Taxonomy" id="37919"/>
    <lineage>
        <taxon>Bacteria</taxon>
        <taxon>Bacillati</taxon>
        <taxon>Actinomycetota</taxon>
        <taxon>Actinomycetes</taxon>
        <taxon>Mycobacteriales</taxon>
        <taxon>Nocardiaceae</taxon>
        <taxon>Rhodococcus</taxon>
    </lineage>
</organism>
<feature type="signal peptide" evidence="1">
    <location>
        <begin position="1"/>
        <end position="35"/>
    </location>
</feature>
<name>A0A1B1K7Y0_RHOOP</name>
<dbReference type="AlphaFoldDB" id="A0A1B1K7Y0"/>
<keyword evidence="1" id="KW-0732">Signal</keyword>
<gene>
    <name evidence="2" type="ORF">R1CP_19985</name>
</gene>